<dbReference type="EMBL" id="JAGMVS010000071">
    <property type="protein sequence ID" value="MCM2437922.1"/>
    <property type="molecule type" value="Genomic_DNA"/>
</dbReference>
<proteinExistence type="predicted"/>
<dbReference type="InterPro" id="IPR028082">
    <property type="entry name" value="Peripla_BP_I"/>
</dbReference>
<dbReference type="Pfam" id="PF04392">
    <property type="entry name" value="ABC_sub_bind"/>
    <property type="match status" value="1"/>
</dbReference>
<organism evidence="1 2">
    <name type="scientific">Periweissella beninensis</name>
    <dbReference type="NCBI Taxonomy" id="504936"/>
    <lineage>
        <taxon>Bacteria</taxon>
        <taxon>Bacillati</taxon>
        <taxon>Bacillota</taxon>
        <taxon>Bacilli</taxon>
        <taxon>Lactobacillales</taxon>
        <taxon>Lactobacillaceae</taxon>
        <taxon>Periweissella</taxon>
    </lineage>
</organism>
<dbReference type="InterPro" id="IPR007487">
    <property type="entry name" value="ABC_transpt-TYRBP-like"/>
</dbReference>
<accession>A0ABT0VJB3</accession>
<dbReference type="Proteomes" id="UP001057481">
    <property type="component" value="Unassembled WGS sequence"/>
</dbReference>
<sequence>MKRLYSVIFIIFALLGIALFNDMHSTTQAKKIPTVGILQFMTHPALNAINKGIMDELKANGYVNGKNIKIDFQNAQGDQSNLKTMATKFDNENATVSVGIATPAAQALVNTMPTKKVLFSASTNPVGAQLVKSLTHPGKYVTGVSDQAPLKAQLKLIKKMVPTLKTLGIIYTSSDDSATTEAKKMQKLATDNGIKIKVYTIAQTNDLAQVAQTMVNNHNVDAVFVPTDNTIASAMPVLVQATNQAKVPVFPTVNTMVKQGGVAAESINQYAIGRKTGKMLVRILKGQKISDTPVEFMKNGQLVINTKQTKKLGINVANNLLTQANKQGGIIK</sequence>
<dbReference type="PANTHER" id="PTHR35271">
    <property type="entry name" value="ABC TRANSPORTER, SUBSTRATE-BINDING LIPOPROTEIN-RELATED"/>
    <property type="match status" value="1"/>
</dbReference>
<dbReference type="CDD" id="cd06325">
    <property type="entry name" value="PBP1_ABC_unchar_transporter"/>
    <property type="match status" value="1"/>
</dbReference>
<reference evidence="1" key="1">
    <citation type="submission" date="2021-04" db="EMBL/GenBank/DDBJ databases">
        <title>Taxonomic assessment of Weissella genus.</title>
        <authorList>
            <person name="Fanelli F."/>
            <person name="Chieffi D."/>
            <person name="Dell'Aquila A."/>
            <person name="Gyu-Sung C."/>
            <person name="Franz C.M.A.P."/>
            <person name="Fusco V."/>
        </authorList>
    </citation>
    <scope>NUCLEOTIDE SEQUENCE</scope>
    <source>
        <strain evidence="1">LMG 25373</strain>
    </source>
</reference>
<evidence type="ECO:0000313" key="1">
    <source>
        <dbReference type="EMBL" id="MCM2437922.1"/>
    </source>
</evidence>
<dbReference type="SUPFAM" id="SSF53822">
    <property type="entry name" value="Periplasmic binding protein-like I"/>
    <property type="match status" value="1"/>
</dbReference>
<name>A0ABT0VJB3_9LACO</name>
<evidence type="ECO:0000313" key="2">
    <source>
        <dbReference type="Proteomes" id="UP001057481"/>
    </source>
</evidence>
<dbReference type="NCBIfam" id="NF041285">
    <property type="entry name" value="ABC_SBP_TrpX"/>
    <property type="match status" value="1"/>
</dbReference>
<dbReference type="PANTHER" id="PTHR35271:SF1">
    <property type="entry name" value="ABC TRANSPORTER, SUBSTRATE-BINDING LIPOPROTEIN"/>
    <property type="match status" value="1"/>
</dbReference>
<dbReference type="InterPro" id="IPR047776">
    <property type="entry name" value="ABC_SBP_TrpX-like"/>
</dbReference>
<protein>
    <submittedName>
        <fullName evidence="1">ABC transporter substrate-binding protein</fullName>
    </submittedName>
</protein>
<keyword evidence="2" id="KW-1185">Reference proteome</keyword>
<dbReference type="Gene3D" id="3.40.50.2300">
    <property type="match status" value="2"/>
</dbReference>
<comment type="caution">
    <text evidence="1">The sequence shown here is derived from an EMBL/GenBank/DDBJ whole genome shotgun (WGS) entry which is preliminary data.</text>
</comment>
<gene>
    <name evidence="1" type="ORF">KAK10_08370</name>
</gene>
<dbReference type="RefSeq" id="WP_205142757.1">
    <property type="nucleotide sequence ID" value="NZ_JAFBDN010000001.1"/>
</dbReference>